<gene>
    <name evidence="7" type="ORF">OA86_01170</name>
</gene>
<comment type="caution">
    <text evidence="7">The sequence shown here is derived from an EMBL/GenBank/DDBJ whole genome shotgun (WGS) entry which is preliminary data.</text>
</comment>
<dbReference type="InterPro" id="IPR000587">
    <property type="entry name" value="Creatinase_N"/>
</dbReference>
<dbReference type="InterPro" id="IPR000994">
    <property type="entry name" value="Pept_M24"/>
</dbReference>
<keyword evidence="3" id="KW-0378">Hydrolase</keyword>
<evidence type="ECO:0000259" key="5">
    <source>
        <dbReference type="Pfam" id="PF01321"/>
    </source>
</evidence>
<keyword evidence="8" id="KW-1185">Reference proteome</keyword>
<dbReference type="SUPFAM" id="SSF55920">
    <property type="entry name" value="Creatinase/aminopeptidase"/>
    <property type="match status" value="1"/>
</dbReference>
<dbReference type="InterPro" id="IPR033740">
    <property type="entry name" value="Pept_M24B"/>
</dbReference>
<evidence type="ECO:0000259" key="6">
    <source>
        <dbReference type="Pfam" id="PF16188"/>
    </source>
</evidence>
<evidence type="ECO:0000313" key="7">
    <source>
        <dbReference type="EMBL" id="KIA90525.1"/>
    </source>
</evidence>
<evidence type="ECO:0000259" key="4">
    <source>
        <dbReference type="Pfam" id="PF00557"/>
    </source>
</evidence>
<dbReference type="STRING" id="266749.SAMN05421876_101296"/>
<dbReference type="CDD" id="cd01085">
    <property type="entry name" value="APP"/>
    <property type="match status" value="1"/>
</dbReference>
<dbReference type="InterPro" id="IPR029149">
    <property type="entry name" value="Creatin/AminoP/Spt16_N"/>
</dbReference>
<evidence type="ECO:0000313" key="8">
    <source>
        <dbReference type="Proteomes" id="UP000031473"/>
    </source>
</evidence>
<dbReference type="AlphaFoldDB" id="A0A0C1D9F6"/>
<dbReference type="Pfam" id="PF00557">
    <property type="entry name" value="Peptidase_M24"/>
    <property type="match status" value="1"/>
</dbReference>
<keyword evidence="7" id="KW-0645">Protease</keyword>
<dbReference type="InterPro" id="IPR036005">
    <property type="entry name" value="Creatinase/aminopeptidase-like"/>
</dbReference>
<dbReference type="InterPro" id="IPR050422">
    <property type="entry name" value="X-Pro_aminopeptidase_P"/>
</dbReference>
<reference evidence="7 8" key="1">
    <citation type="submission" date="2014-10" db="EMBL/GenBank/DDBJ databases">
        <title>Kaistella jeonii genome.</title>
        <authorList>
            <person name="Clayton J.T."/>
            <person name="Newman J.D."/>
        </authorList>
    </citation>
    <scope>NUCLEOTIDE SEQUENCE [LARGE SCALE GENOMIC DNA]</scope>
    <source>
        <strain evidence="7 8">DSM 17048</strain>
    </source>
</reference>
<dbReference type="SUPFAM" id="SSF53092">
    <property type="entry name" value="Creatinase/prolidase N-terminal domain"/>
    <property type="match status" value="1"/>
</dbReference>
<dbReference type="GO" id="GO:0046872">
    <property type="term" value="F:metal ion binding"/>
    <property type="evidence" value="ECO:0007669"/>
    <property type="project" value="UniProtKB-KW"/>
</dbReference>
<dbReference type="InterPro" id="IPR032416">
    <property type="entry name" value="Peptidase_M24_C"/>
</dbReference>
<dbReference type="Pfam" id="PF16189">
    <property type="entry name" value="Creatinase_N_2"/>
    <property type="match status" value="1"/>
</dbReference>
<dbReference type="RefSeq" id="WP_039347529.1">
    <property type="nucleotide sequence ID" value="NZ_FOLA01000001.1"/>
</dbReference>
<dbReference type="Gene3D" id="3.40.350.10">
    <property type="entry name" value="Creatinase/prolidase N-terminal domain"/>
    <property type="match status" value="2"/>
</dbReference>
<accession>A0A0C1D9F6</accession>
<evidence type="ECO:0000256" key="3">
    <source>
        <dbReference type="ARBA" id="ARBA00022801"/>
    </source>
</evidence>
<evidence type="ECO:0000256" key="2">
    <source>
        <dbReference type="ARBA" id="ARBA00022723"/>
    </source>
</evidence>
<evidence type="ECO:0000256" key="1">
    <source>
        <dbReference type="ARBA" id="ARBA00008766"/>
    </source>
</evidence>
<keyword evidence="2" id="KW-0479">Metal-binding</keyword>
<feature type="domain" description="Peptidase M24 C-terminal" evidence="6">
    <location>
        <begin position="531"/>
        <end position="590"/>
    </location>
</feature>
<feature type="domain" description="Creatinase N-terminal" evidence="5">
    <location>
        <begin position="9"/>
        <end position="139"/>
    </location>
</feature>
<dbReference type="FunFam" id="3.90.230.10:FF:000009">
    <property type="entry name" value="xaa-Pro aminopeptidase 2"/>
    <property type="match status" value="1"/>
</dbReference>
<keyword evidence="7" id="KW-0031">Aminopeptidase</keyword>
<dbReference type="OrthoDB" id="9806388at2"/>
<dbReference type="Pfam" id="PF16188">
    <property type="entry name" value="Peptidase_M24_C"/>
    <property type="match status" value="1"/>
</dbReference>
<protein>
    <submittedName>
        <fullName evidence="7">Xaa-Pro aminopeptidase</fullName>
    </submittedName>
</protein>
<dbReference type="GO" id="GO:0005737">
    <property type="term" value="C:cytoplasm"/>
    <property type="evidence" value="ECO:0007669"/>
    <property type="project" value="UniProtKB-ARBA"/>
</dbReference>
<organism evidence="7 8">
    <name type="scientific">Kaistella jeonii</name>
    <dbReference type="NCBI Taxonomy" id="266749"/>
    <lineage>
        <taxon>Bacteria</taxon>
        <taxon>Pseudomonadati</taxon>
        <taxon>Bacteroidota</taxon>
        <taxon>Flavobacteriia</taxon>
        <taxon>Flavobacteriales</taxon>
        <taxon>Weeksellaceae</taxon>
        <taxon>Chryseobacterium group</taxon>
        <taxon>Kaistella</taxon>
    </lineage>
</organism>
<dbReference type="EMBL" id="JSYL01000001">
    <property type="protein sequence ID" value="KIA90525.1"/>
    <property type="molecule type" value="Genomic_DNA"/>
</dbReference>
<dbReference type="GO" id="GO:0070006">
    <property type="term" value="F:metalloaminopeptidase activity"/>
    <property type="evidence" value="ECO:0007669"/>
    <property type="project" value="InterPro"/>
</dbReference>
<feature type="domain" description="Peptidase M24" evidence="4">
    <location>
        <begin position="308"/>
        <end position="522"/>
    </location>
</feature>
<dbReference type="Pfam" id="PF01321">
    <property type="entry name" value="Creatinase_N"/>
    <property type="match status" value="1"/>
</dbReference>
<comment type="similarity">
    <text evidence="1">Belongs to the peptidase M24B family.</text>
</comment>
<dbReference type="PANTHER" id="PTHR43763:SF6">
    <property type="entry name" value="XAA-PRO AMINOPEPTIDASE 1"/>
    <property type="match status" value="1"/>
</dbReference>
<dbReference type="Gene3D" id="3.90.230.10">
    <property type="entry name" value="Creatinase/methionine aminopeptidase superfamily"/>
    <property type="match status" value="1"/>
</dbReference>
<proteinExistence type="inferred from homology"/>
<sequence length="590" mass="66606">MTSSEKIVALRQKMSENNIDAFIIYSADPHMSEYLPAEWQERTWLSGFSGSAGFVVITRNKGGLWTDGRYFVQAPIELKGSGIDLFKDGMEGTPNYVDWINSEIPDHGTVAVNAIATSHANWEMLNDKLSAKGNKLVDLPLLQEIWTDRNSNATKNPVFVHPVERAGKSVTDKLVDIRNKMEEIGASVHIISSLDDVAWTLNLRGSDVQSNPVFLGYIILTKNEAKLYVDLDKLEVDARKQMDEACVKMLPYDKFYNDLLEINGETILISPNGNQSIFEALKDNNTFIKAAVPGNLMKAIKNKTEIEGFRTVMQRDGVAMVKFLYWLTHQAGKEPMTEFSIGEKLRGFRAEGKNFVGESFGSIVGYKENGAIMHYSAKEDDCKDVTNAETILVDSGGQYLEGTTDITRTFALGTASEEFKHNCTLAFKGMIQLSMVKFPKGTRGVQLDAFARMALWMEGKDYNHGTGHGVGSFMNVHEGPQNIRKDMNMQELIPGMVLSNEPGFYYENHYGIRHENLFSVRELETTDFGTFYDFETLTVCPFDRNVLATELLTEPERDWLNKYHNWCKEKLENDLEGDVKDWFLDLVKPI</sequence>
<name>A0A0C1D9F6_9FLAO</name>
<dbReference type="Proteomes" id="UP000031473">
    <property type="component" value="Unassembled WGS sequence"/>
</dbReference>
<dbReference type="PANTHER" id="PTHR43763">
    <property type="entry name" value="XAA-PRO AMINOPEPTIDASE 1"/>
    <property type="match status" value="1"/>
</dbReference>